<keyword evidence="6 9" id="KW-0811">Translocation</keyword>
<dbReference type="GO" id="GO:0006606">
    <property type="term" value="P:protein import into nucleus"/>
    <property type="evidence" value="ECO:0007669"/>
    <property type="project" value="TreeGrafter"/>
</dbReference>
<dbReference type="GO" id="GO:0006406">
    <property type="term" value="P:mRNA export from nucleus"/>
    <property type="evidence" value="ECO:0007669"/>
    <property type="project" value="TreeGrafter"/>
</dbReference>
<comment type="subunit">
    <text evidence="9">Component of the nuclear pore complex (NPC).</text>
</comment>
<accession>A0A4Y7QA56</accession>
<evidence type="ECO:0000256" key="2">
    <source>
        <dbReference type="ARBA" id="ARBA00005573"/>
    </source>
</evidence>
<evidence type="ECO:0000256" key="3">
    <source>
        <dbReference type="ARBA" id="ARBA00022448"/>
    </source>
</evidence>
<evidence type="ECO:0000256" key="5">
    <source>
        <dbReference type="ARBA" id="ARBA00022927"/>
    </source>
</evidence>
<evidence type="ECO:0000256" key="9">
    <source>
        <dbReference type="RuleBase" id="RU365073"/>
    </source>
</evidence>
<organism evidence="10 11">
    <name type="scientific">Rickenella mellea</name>
    <dbReference type="NCBI Taxonomy" id="50990"/>
    <lineage>
        <taxon>Eukaryota</taxon>
        <taxon>Fungi</taxon>
        <taxon>Dikarya</taxon>
        <taxon>Basidiomycota</taxon>
        <taxon>Agaricomycotina</taxon>
        <taxon>Agaricomycetes</taxon>
        <taxon>Hymenochaetales</taxon>
        <taxon>Rickenellaceae</taxon>
        <taxon>Rickenella</taxon>
    </lineage>
</organism>
<evidence type="ECO:0000256" key="1">
    <source>
        <dbReference type="ARBA" id="ARBA00004567"/>
    </source>
</evidence>
<dbReference type="AlphaFoldDB" id="A0A4Y7QA56"/>
<comment type="similarity">
    <text evidence="2 9">Belongs to the nucleoporin Nup85 family.</text>
</comment>
<dbReference type="EMBL" id="ML170168">
    <property type="protein sequence ID" value="TDL24108.1"/>
    <property type="molecule type" value="Genomic_DNA"/>
</dbReference>
<keyword evidence="9" id="KW-0472">Membrane</keyword>
<dbReference type="Proteomes" id="UP000294933">
    <property type="component" value="Unassembled WGS sequence"/>
</dbReference>
<keyword evidence="5 9" id="KW-0653">Protein transport</keyword>
<dbReference type="InterPro" id="IPR011502">
    <property type="entry name" value="Nucleoporin_Nup85"/>
</dbReference>
<evidence type="ECO:0000313" key="11">
    <source>
        <dbReference type="Proteomes" id="UP000294933"/>
    </source>
</evidence>
<protein>
    <recommendedName>
        <fullName evidence="9">Nuclear pore complex protein Nup85</fullName>
    </recommendedName>
</protein>
<evidence type="ECO:0000256" key="6">
    <source>
        <dbReference type="ARBA" id="ARBA00023010"/>
    </source>
</evidence>
<dbReference type="GO" id="GO:0045893">
    <property type="term" value="P:positive regulation of DNA-templated transcription"/>
    <property type="evidence" value="ECO:0007669"/>
    <property type="project" value="TreeGrafter"/>
</dbReference>
<keyword evidence="8 9" id="KW-0539">Nucleus</keyword>
<sequence length="714" mass="81600">MSTCVSLIPPLFEESCLEDYLKSGRTVSFTLRPTANELALFATPLDADFRTGQPTSQNYPKEQDVYVTCWDEVPTSERRLFITDTSIIFAAFRALVDHVKTNEPELMRAMEYMTAFRKLAGDYITHIQECWVHASQTISRPQEDTRFTGEHYRSMYTSLSIFQTLYLPEEGIDDVPVGDELLEWLNTHFIEPSTEEGDQLSALEKPWEDETFWQYLIRVTLRGLTKSSIFFLQALSQHPSEHLQMISEKLVSILEKHPRQKNYATEKEFFTASRRWKDRAKALRLELDRVPDDDRQDEFENWWDNISDLLGIIEGRAEVLQRVCVELGGDWKEIICTWGVWIDVGLRRAELPDIAGRVMYDVPSDPSSKEDSLHADLFLGRPLQALSVAHDIDVWLAAHLADIMIPLGLLDSETDDESKLTIRDQYVIAYADYLQSDPGLWRHTVDYLCSCGPVGHQMADEILLRVPLRLEESAGKHDAETSDGDLAEVVKDINNTCFEYQREPVRRMICKVAAQKLVMMKKYGLAISYCLSAEDWPGLGRIVDRVLNEYIAHGPSRFTSLVADIAPSLQELQVEPGPHGVFVQRLKFAVRYAEFHHRSRSGAVDYAALDLISMFEEDLAPKSWWGVLLNDSTPFLQNESTLYFSAADASLLLRRLEEVKIQTDHGYGDDYLGVLARTMNLTGAKEALKRLDVLRICLARYFARCILKGKSRIV</sequence>
<dbReference type="OrthoDB" id="17644at2759"/>
<gene>
    <name evidence="10" type="ORF">BD410DRAFT_786808</name>
</gene>
<proteinExistence type="inferred from homology"/>
<evidence type="ECO:0000313" key="10">
    <source>
        <dbReference type="EMBL" id="TDL24108.1"/>
    </source>
</evidence>
<dbReference type="Pfam" id="PF07575">
    <property type="entry name" value="Nucleopor_Nup85"/>
    <property type="match status" value="1"/>
</dbReference>
<reference evidence="10 11" key="1">
    <citation type="submission" date="2018-06" db="EMBL/GenBank/DDBJ databases">
        <title>A transcriptomic atlas of mushroom development highlights an independent origin of complex multicellularity.</title>
        <authorList>
            <consortium name="DOE Joint Genome Institute"/>
            <person name="Krizsan K."/>
            <person name="Almasi E."/>
            <person name="Merenyi Z."/>
            <person name="Sahu N."/>
            <person name="Viragh M."/>
            <person name="Koszo T."/>
            <person name="Mondo S."/>
            <person name="Kiss B."/>
            <person name="Balint B."/>
            <person name="Kues U."/>
            <person name="Barry K."/>
            <person name="Hegedus J.C."/>
            <person name="Henrissat B."/>
            <person name="Johnson J."/>
            <person name="Lipzen A."/>
            <person name="Ohm R."/>
            <person name="Nagy I."/>
            <person name="Pangilinan J."/>
            <person name="Yan J."/>
            <person name="Xiong Y."/>
            <person name="Grigoriev I.V."/>
            <person name="Hibbett D.S."/>
            <person name="Nagy L.G."/>
        </authorList>
    </citation>
    <scope>NUCLEOTIDE SEQUENCE [LARGE SCALE GENOMIC DNA]</scope>
    <source>
        <strain evidence="10 11">SZMC22713</strain>
    </source>
</reference>
<evidence type="ECO:0000256" key="8">
    <source>
        <dbReference type="ARBA" id="ARBA00023242"/>
    </source>
</evidence>
<keyword evidence="3 9" id="KW-0813">Transport</keyword>
<dbReference type="GO" id="GO:0031080">
    <property type="term" value="C:nuclear pore outer ring"/>
    <property type="evidence" value="ECO:0007669"/>
    <property type="project" value="TreeGrafter"/>
</dbReference>
<dbReference type="PANTHER" id="PTHR13373:SF21">
    <property type="entry name" value="NUCLEAR PORE COMPLEX PROTEIN NUP85"/>
    <property type="match status" value="1"/>
</dbReference>
<evidence type="ECO:0000256" key="7">
    <source>
        <dbReference type="ARBA" id="ARBA00023132"/>
    </source>
</evidence>
<keyword evidence="4 9" id="KW-0509">mRNA transport</keyword>
<dbReference type="GO" id="GO:0031965">
    <property type="term" value="C:nuclear membrane"/>
    <property type="evidence" value="ECO:0007669"/>
    <property type="project" value="UniProtKB-UniRule"/>
</dbReference>
<comment type="subcellular location">
    <subcellularLocation>
        <location evidence="1 9">Nucleus</location>
        <location evidence="1 9">Nuclear pore complex</location>
    </subcellularLocation>
</comment>
<dbReference type="GO" id="GO:0017056">
    <property type="term" value="F:structural constituent of nuclear pore"/>
    <property type="evidence" value="ECO:0007669"/>
    <property type="project" value="TreeGrafter"/>
</dbReference>
<dbReference type="PANTHER" id="PTHR13373">
    <property type="entry name" value="FROUNT PROTEIN-RELATED"/>
    <property type="match status" value="1"/>
</dbReference>
<name>A0A4Y7QA56_9AGAM</name>
<keyword evidence="7 9" id="KW-0906">Nuclear pore complex</keyword>
<keyword evidence="11" id="KW-1185">Reference proteome</keyword>
<dbReference type="STRING" id="50990.A0A4Y7QA56"/>
<dbReference type="VEuPathDB" id="FungiDB:BD410DRAFT_786808"/>
<comment type="function">
    <text evidence="9">Functions as a component of the nuclear pore complex (NPC).</text>
</comment>
<evidence type="ECO:0000256" key="4">
    <source>
        <dbReference type="ARBA" id="ARBA00022816"/>
    </source>
</evidence>